<dbReference type="Pfam" id="PF13343">
    <property type="entry name" value="SBP_bac_6"/>
    <property type="match status" value="1"/>
</dbReference>
<dbReference type="EMBL" id="FODH01000003">
    <property type="protein sequence ID" value="SEN87032.1"/>
    <property type="molecule type" value="Genomic_DNA"/>
</dbReference>
<keyword evidence="1" id="KW-0732">Signal</keyword>
<evidence type="ECO:0000313" key="3">
    <source>
        <dbReference type="EMBL" id="SEN87032.1"/>
    </source>
</evidence>
<name>A0A1H8K265_9BACL</name>
<evidence type="ECO:0000313" key="4">
    <source>
        <dbReference type="Proteomes" id="UP000198809"/>
    </source>
</evidence>
<organism evidence="3 4">
    <name type="scientific">Paenibacillus sophorae</name>
    <dbReference type="NCBI Taxonomy" id="1333845"/>
    <lineage>
        <taxon>Bacteria</taxon>
        <taxon>Bacillati</taxon>
        <taxon>Bacillota</taxon>
        <taxon>Bacilli</taxon>
        <taxon>Bacillales</taxon>
        <taxon>Paenibacillaceae</taxon>
        <taxon>Paenibacillus</taxon>
    </lineage>
</organism>
<keyword evidence="5" id="KW-1185">Reference proteome</keyword>
<dbReference type="OrthoDB" id="179400at2"/>
<evidence type="ECO:0000313" key="5">
    <source>
        <dbReference type="Proteomes" id="UP000683429"/>
    </source>
</evidence>
<evidence type="ECO:0000313" key="2">
    <source>
        <dbReference type="EMBL" id="QWU13574.1"/>
    </source>
</evidence>
<protein>
    <submittedName>
        <fullName evidence="2">ABC transporter substrate-binding protein</fullName>
    </submittedName>
    <submittedName>
        <fullName evidence="3">ABC-type Fe3+ transport system, substrate-binding protein</fullName>
    </submittedName>
</protein>
<proteinExistence type="predicted"/>
<dbReference type="AlphaFoldDB" id="A0A1H8K265"/>
<sequence length="400" mass="45343">MGAIRTYLKLGELLERYPDKEGVLKEFFDAGSSEELLTRYGADSYLNRMLKSEAKPADTLLSLLNEGEEDRPLPAAGDLDFLGMTICLMRQRFQACFDDWMTDYREETGGAFNCYLPRNCGSGNPYRNVWLAENVRDFPGIVSGCGFSDFFRAEFRDNLLKKNVFQSVDMPINASLSQELIDPFGAYTLYGIYPYVMMIDETRIGSLPRPREWADLMNPVYENNVIVIGSTEKVSELLLMYTHKEHGDEGIRRLGVTIKDGWHGSKMAKTAGSGSTEGAAIYVLPLGFARYSPRPDKVTIVWPEDGAISNPLFMLVRKDRYRDLEPIARYMTGPQLGREVAACSFPALNAEVDNGLPAHAKMKWLGWEYLRSIDLQQLKGHTQSLFQQNWKRNSRVEISK</sequence>
<dbReference type="Gene3D" id="3.40.190.10">
    <property type="entry name" value="Periplasmic binding protein-like II"/>
    <property type="match status" value="2"/>
</dbReference>
<reference evidence="3 4" key="1">
    <citation type="submission" date="2016-10" db="EMBL/GenBank/DDBJ databases">
        <authorList>
            <person name="de Groot N.N."/>
        </authorList>
    </citation>
    <scope>NUCLEOTIDE SEQUENCE [LARGE SCALE GENOMIC DNA]</scope>
    <source>
        <strain evidence="3 4">CGMCC 1.10238</strain>
    </source>
</reference>
<dbReference type="SUPFAM" id="SSF53850">
    <property type="entry name" value="Periplasmic binding protein-like II"/>
    <property type="match status" value="1"/>
</dbReference>
<accession>A0A1H8K265</accession>
<dbReference type="PANTHER" id="PTHR30006">
    <property type="entry name" value="THIAMINE-BINDING PERIPLASMIC PROTEIN-RELATED"/>
    <property type="match status" value="1"/>
</dbReference>
<dbReference type="Proteomes" id="UP000198809">
    <property type="component" value="Unassembled WGS sequence"/>
</dbReference>
<dbReference type="STRING" id="1333845.SAMN04487895_103251"/>
<evidence type="ECO:0000256" key="1">
    <source>
        <dbReference type="ARBA" id="ARBA00022729"/>
    </source>
</evidence>
<dbReference type="RefSeq" id="WP_051500436.1">
    <property type="nucleotide sequence ID" value="NZ_CP076607.1"/>
</dbReference>
<reference evidence="2 5" key="2">
    <citation type="submission" date="2021-06" db="EMBL/GenBank/DDBJ databases">
        <title>Whole genome sequence of Paenibacillus sophorae DSM23020 for comparative genomics.</title>
        <authorList>
            <person name="Kim M.-J."/>
            <person name="Lee G."/>
            <person name="Shin J.-H."/>
        </authorList>
    </citation>
    <scope>NUCLEOTIDE SEQUENCE [LARGE SCALE GENOMIC DNA]</scope>
    <source>
        <strain evidence="2 5">DSM 23020</strain>
    </source>
</reference>
<gene>
    <name evidence="2" type="ORF">KP014_16425</name>
    <name evidence="3" type="ORF">SAMN04487895_103251</name>
</gene>
<dbReference type="PANTHER" id="PTHR30006:SF2">
    <property type="entry name" value="ABC TRANSPORTER SUBSTRATE-BINDING PROTEIN"/>
    <property type="match status" value="1"/>
</dbReference>
<dbReference type="Proteomes" id="UP000683429">
    <property type="component" value="Chromosome"/>
</dbReference>
<dbReference type="EMBL" id="CP076607">
    <property type="protein sequence ID" value="QWU13574.1"/>
    <property type="molecule type" value="Genomic_DNA"/>
</dbReference>